<dbReference type="PANTHER" id="PTHR43243:SF4">
    <property type="entry name" value="CATIONIC AMINO ACID TRANSPORTER 4"/>
    <property type="match status" value="1"/>
</dbReference>
<evidence type="ECO:0000313" key="8">
    <source>
        <dbReference type="EMBL" id="APB32794.1"/>
    </source>
</evidence>
<evidence type="ECO:0000313" key="9">
    <source>
        <dbReference type="Proteomes" id="UP000180235"/>
    </source>
</evidence>
<reference evidence="8 9" key="1">
    <citation type="submission" date="2016-10" db="EMBL/GenBank/DDBJ databases">
        <title>Description of Gloeomargarita lithophora gen. nov., sp. nov., a thylakoid-bearing basal-branching cyanobacterium with intracellular carbonates, and proposal for Gloeomargaritales ord. nov.</title>
        <authorList>
            <person name="Moreira D."/>
            <person name="Tavera R."/>
            <person name="Benzerara K."/>
            <person name="Skouri-Panet F."/>
            <person name="Couradeau E."/>
            <person name="Gerard E."/>
            <person name="Loussert C."/>
            <person name="Novelo E."/>
            <person name="Zivanovic Y."/>
            <person name="Lopez-Garcia P."/>
        </authorList>
    </citation>
    <scope>NUCLEOTIDE SEQUENCE [LARGE SCALE GENOMIC DNA]</scope>
    <source>
        <strain evidence="8 9">D10</strain>
    </source>
</reference>
<organism evidence="8 9">
    <name type="scientific">Gloeomargarita lithophora Alchichica-D10</name>
    <dbReference type="NCBI Taxonomy" id="1188229"/>
    <lineage>
        <taxon>Bacteria</taxon>
        <taxon>Bacillati</taxon>
        <taxon>Cyanobacteriota</taxon>
        <taxon>Cyanophyceae</taxon>
        <taxon>Gloeomargaritales</taxon>
        <taxon>Gloeomargaritaceae</taxon>
        <taxon>Gloeomargarita</taxon>
    </lineage>
</organism>
<sequence>MTATPPTLARSIGFPQLLLYGVGNILGAGIYGLVGRAAGQMGYAVWLGFLASTLAAGLTGLTYACLGSRYPRAAGEAYVIGRGFGWPWLAYGVGLMVLASGMTSMATAARVFAGYLHGLVGGGSLNVFVLLFLVALSLLVAWGIDQSLWANALCTTVEVVGLLLVILVTLPFWGTVNYLDPTPATHLSLPLVLNGAVLTFFAFIGFEDLLNVAEEVKSPERNLPWALLLAVVASSLVYVAVGVGAVSVVAPATLATSEQPLTTVMHQAAPWFPSRGFSLIALFAVANTALLNGIMGSRLVYGMATQGLLPRFLGRIHPQRRTPQTAVAVVGGLVILLALTGDISRLARATSILLLTNFLLMNGSLIRLQNRPGEPVGAFEIPRWVPWAGSLVCLAILSQSQPGELGLAGIILGVIAILYLVLRPSLEPE</sequence>
<proteinExistence type="predicted"/>
<comment type="subcellular location">
    <subcellularLocation>
        <location evidence="1">Membrane</location>
        <topology evidence="1">Multi-pass membrane protein</topology>
    </subcellularLocation>
</comment>
<keyword evidence="9" id="KW-1185">Reference proteome</keyword>
<feature type="transmembrane region" description="Helical" evidence="6">
    <location>
        <begin position="148"/>
        <end position="173"/>
    </location>
</feature>
<dbReference type="GO" id="GO:0015171">
    <property type="term" value="F:amino acid transmembrane transporter activity"/>
    <property type="evidence" value="ECO:0007669"/>
    <property type="project" value="TreeGrafter"/>
</dbReference>
<gene>
    <name evidence="8" type="ORF">GlitD10_0482</name>
</gene>
<evidence type="ECO:0000256" key="3">
    <source>
        <dbReference type="ARBA" id="ARBA00022692"/>
    </source>
</evidence>
<feature type="transmembrane region" description="Helical" evidence="6">
    <location>
        <begin position="43"/>
        <end position="67"/>
    </location>
</feature>
<keyword evidence="5 6" id="KW-0472">Membrane</keyword>
<feature type="transmembrane region" description="Helical" evidence="6">
    <location>
        <begin position="119"/>
        <end position="141"/>
    </location>
</feature>
<dbReference type="InterPro" id="IPR004841">
    <property type="entry name" value="AA-permease/SLC12A_dom"/>
</dbReference>
<keyword evidence="4 6" id="KW-1133">Transmembrane helix</keyword>
<dbReference type="Pfam" id="PF00324">
    <property type="entry name" value="AA_permease"/>
    <property type="match status" value="1"/>
</dbReference>
<dbReference type="GO" id="GO:0016020">
    <property type="term" value="C:membrane"/>
    <property type="evidence" value="ECO:0007669"/>
    <property type="project" value="UniProtKB-SubCell"/>
</dbReference>
<feature type="transmembrane region" description="Helical" evidence="6">
    <location>
        <begin position="88"/>
        <end position="113"/>
    </location>
</feature>
<dbReference type="OrthoDB" id="9804700at2"/>
<feature type="transmembrane region" description="Helical" evidence="6">
    <location>
        <begin position="227"/>
        <end position="256"/>
    </location>
</feature>
<evidence type="ECO:0000256" key="5">
    <source>
        <dbReference type="ARBA" id="ARBA00023136"/>
    </source>
</evidence>
<feature type="transmembrane region" description="Helical" evidence="6">
    <location>
        <begin position="322"/>
        <end position="340"/>
    </location>
</feature>
<protein>
    <submittedName>
        <fullName evidence="8">Amino acid permease-associated protein</fullName>
    </submittedName>
</protein>
<dbReference type="PANTHER" id="PTHR43243">
    <property type="entry name" value="INNER MEMBRANE TRANSPORTER YGJI-RELATED"/>
    <property type="match status" value="1"/>
</dbReference>
<accession>A0A1J0AA33</accession>
<keyword evidence="2" id="KW-0813">Transport</keyword>
<dbReference type="Proteomes" id="UP000180235">
    <property type="component" value="Chromosome"/>
</dbReference>
<evidence type="ECO:0000259" key="7">
    <source>
        <dbReference type="Pfam" id="PF00324"/>
    </source>
</evidence>
<dbReference type="RefSeq" id="WP_071453480.1">
    <property type="nucleotide sequence ID" value="NZ_CP017675.1"/>
</dbReference>
<dbReference type="Gene3D" id="1.20.1740.10">
    <property type="entry name" value="Amino acid/polyamine transporter I"/>
    <property type="match status" value="1"/>
</dbReference>
<dbReference type="EMBL" id="CP017675">
    <property type="protein sequence ID" value="APB32794.1"/>
    <property type="molecule type" value="Genomic_DNA"/>
</dbReference>
<feature type="transmembrane region" description="Helical" evidence="6">
    <location>
        <begin position="276"/>
        <end position="301"/>
    </location>
</feature>
<dbReference type="PIRSF" id="PIRSF006060">
    <property type="entry name" value="AA_transporter"/>
    <property type="match status" value="1"/>
</dbReference>
<dbReference type="STRING" id="1188229.GlitD10_0482"/>
<feature type="transmembrane region" description="Helical" evidence="6">
    <location>
        <begin position="185"/>
        <end position="206"/>
    </location>
</feature>
<evidence type="ECO:0000256" key="1">
    <source>
        <dbReference type="ARBA" id="ARBA00004141"/>
    </source>
</evidence>
<feature type="transmembrane region" description="Helical" evidence="6">
    <location>
        <begin position="12"/>
        <end position="31"/>
    </location>
</feature>
<feature type="domain" description="Amino acid permease/ SLC12A" evidence="7">
    <location>
        <begin position="17"/>
        <end position="354"/>
    </location>
</feature>
<evidence type="ECO:0000256" key="4">
    <source>
        <dbReference type="ARBA" id="ARBA00022989"/>
    </source>
</evidence>
<name>A0A1J0AA33_9CYAN</name>
<evidence type="ECO:0000256" key="6">
    <source>
        <dbReference type="SAM" id="Phobius"/>
    </source>
</evidence>
<dbReference type="AlphaFoldDB" id="A0A1J0AA33"/>
<feature type="transmembrane region" description="Helical" evidence="6">
    <location>
        <begin position="405"/>
        <end position="422"/>
    </location>
</feature>
<evidence type="ECO:0000256" key="2">
    <source>
        <dbReference type="ARBA" id="ARBA00022448"/>
    </source>
</evidence>
<dbReference type="KEGG" id="glt:GlitD10_0482"/>
<keyword evidence="3 6" id="KW-0812">Transmembrane</keyword>